<dbReference type="SUPFAM" id="SSF52343">
    <property type="entry name" value="Ferredoxin reductase-like, C-terminal NADP-linked domain"/>
    <property type="match status" value="1"/>
</dbReference>
<evidence type="ECO:0000256" key="2">
    <source>
        <dbReference type="ARBA" id="ARBA00023002"/>
    </source>
</evidence>
<dbReference type="InterPro" id="IPR013121">
    <property type="entry name" value="Fe_red_NAD-bd_6"/>
</dbReference>
<comment type="caution">
    <text evidence="4">The sequence shown here is derived from an EMBL/GenBank/DDBJ whole genome shotgun (WGS) entry which is preliminary data.</text>
</comment>
<dbReference type="CDD" id="cd06186">
    <property type="entry name" value="NOX_Duox_like_FAD_NADP"/>
    <property type="match status" value="1"/>
</dbReference>
<dbReference type="InterPro" id="IPR039261">
    <property type="entry name" value="FNR_nucleotide-bd"/>
</dbReference>
<dbReference type="Proteomes" id="UP001213681">
    <property type="component" value="Unassembled WGS sequence"/>
</dbReference>
<dbReference type="GO" id="GO:0000293">
    <property type="term" value="F:ferric-chelate reductase activity"/>
    <property type="evidence" value="ECO:0007669"/>
    <property type="project" value="TreeGrafter"/>
</dbReference>
<dbReference type="GO" id="GO:0006826">
    <property type="term" value="P:iron ion transport"/>
    <property type="evidence" value="ECO:0007669"/>
    <property type="project" value="TreeGrafter"/>
</dbReference>
<keyword evidence="1" id="KW-0813">Transport</keyword>
<evidence type="ECO:0000313" key="5">
    <source>
        <dbReference type="Proteomes" id="UP001213681"/>
    </source>
</evidence>
<keyword evidence="5" id="KW-1185">Reference proteome</keyword>
<dbReference type="PANTHER" id="PTHR32361:SF9">
    <property type="entry name" value="FERRIC REDUCTASE TRANSMEMBRANE COMPONENT 3-RELATED"/>
    <property type="match status" value="1"/>
</dbReference>
<dbReference type="AlphaFoldDB" id="A0AAD6G294"/>
<dbReference type="GO" id="GO:0006879">
    <property type="term" value="P:intracellular iron ion homeostasis"/>
    <property type="evidence" value="ECO:0007669"/>
    <property type="project" value="TreeGrafter"/>
</dbReference>
<dbReference type="GO" id="GO:0015677">
    <property type="term" value="P:copper ion import"/>
    <property type="evidence" value="ECO:0007669"/>
    <property type="project" value="TreeGrafter"/>
</dbReference>
<dbReference type="GeneID" id="81602183"/>
<reference evidence="4" key="2">
    <citation type="journal article" date="2023" name="IMA Fungus">
        <title>Comparative genomic study of the Penicillium genus elucidates a diverse pangenome and 15 lateral gene transfer events.</title>
        <authorList>
            <person name="Petersen C."/>
            <person name="Sorensen T."/>
            <person name="Nielsen M.R."/>
            <person name="Sondergaard T.E."/>
            <person name="Sorensen J.L."/>
            <person name="Fitzpatrick D.A."/>
            <person name="Frisvad J.C."/>
            <person name="Nielsen K.L."/>
        </authorList>
    </citation>
    <scope>NUCLEOTIDE SEQUENCE</scope>
    <source>
        <strain evidence="4">IBT 16125</strain>
    </source>
</reference>
<dbReference type="Gene3D" id="3.40.50.80">
    <property type="entry name" value="Nucleotide-binding domain of ferredoxin-NADP reductase (FNR) module"/>
    <property type="match status" value="1"/>
</dbReference>
<accession>A0AAD6G294</accession>
<name>A0AAD6G294_9EURO</name>
<gene>
    <name evidence="4" type="ORF">N7458_008558</name>
</gene>
<dbReference type="InterPro" id="IPR051410">
    <property type="entry name" value="Ferric/Cupric_Reductase"/>
</dbReference>
<dbReference type="EMBL" id="JAPVEA010000007">
    <property type="protein sequence ID" value="KAJ5444686.1"/>
    <property type="molecule type" value="Genomic_DNA"/>
</dbReference>
<evidence type="ECO:0000256" key="1">
    <source>
        <dbReference type="ARBA" id="ARBA00022448"/>
    </source>
</evidence>
<sequence>MTAGLAVFEINVAKQIVLCIQNFSSKDHTEPLHRFDTNLIVVGGTGIAAALPYILAHLEADRKSERKTLKIHLVWSIRQRQMFYRIFTNELAAILQHQDITTSVYCTKLDITPREFDSDDCVLSKNCAPEVMSTRVGSPASNGSLRFMPGRPNIHELIMSEMGEARNSSSSIGVLTCGPAQMADQYRDAVYEAMKHGFHEIDYYEEAFGW</sequence>
<keyword evidence="2" id="KW-0560">Oxidoreductase</keyword>
<reference evidence="4" key="1">
    <citation type="submission" date="2022-12" db="EMBL/GenBank/DDBJ databases">
        <authorList>
            <person name="Petersen C."/>
        </authorList>
    </citation>
    <scope>NUCLEOTIDE SEQUENCE</scope>
    <source>
        <strain evidence="4">IBT 16125</strain>
    </source>
</reference>
<organism evidence="4 5">
    <name type="scientific">Penicillium daleae</name>
    <dbReference type="NCBI Taxonomy" id="63821"/>
    <lineage>
        <taxon>Eukaryota</taxon>
        <taxon>Fungi</taxon>
        <taxon>Dikarya</taxon>
        <taxon>Ascomycota</taxon>
        <taxon>Pezizomycotina</taxon>
        <taxon>Eurotiomycetes</taxon>
        <taxon>Eurotiomycetidae</taxon>
        <taxon>Eurotiales</taxon>
        <taxon>Aspergillaceae</taxon>
        <taxon>Penicillium</taxon>
    </lineage>
</organism>
<evidence type="ECO:0000313" key="4">
    <source>
        <dbReference type="EMBL" id="KAJ5444686.1"/>
    </source>
</evidence>
<protein>
    <submittedName>
        <fullName evidence="4">FAD-binding 8</fullName>
    </submittedName>
</protein>
<dbReference type="Pfam" id="PF08030">
    <property type="entry name" value="NAD_binding_6"/>
    <property type="match status" value="1"/>
</dbReference>
<evidence type="ECO:0000259" key="3">
    <source>
        <dbReference type="Pfam" id="PF08030"/>
    </source>
</evidence>
<feature type="domain" description="Ferric reductase NAD binding" evidence="3">
    <location>
        <begin position="39"/>
        <end position="190"/>
    </location>
</feature>
<dbReference type="RefSeq" id="XP_056764766.1">
    <property type="nucleotide sequence ID" value="XM_056911940.1"/>
</dbReference>
<proteinExistence type="predicted"/>
<dbReference type="PANTHER" id="PTHR32361">
    <property type="entry name" value="FERRIC/CUPRIC REDUCTASE TRANSMEMBRANE COMPONENT"/>
    <property type="match status" value="1"/>
</dbReference>
<dbReference type="GO" id="GO:0005886">
    <property type="term" value="C:plasma membrane"/>
    <property type="evidence" value="ECO:0007669"/>
    <property type="project" value="TreeGrafter"/>
</dbReference>